<keyword evidence="1" id="KW-1133">Transmembrane helix</keyword>
<evidence type="ECO:0000256" key="1">
    <source>
        <dbReference type="SAM" id="Phobius"/>
    </source>
</evidence>
<keyword evidence="1" id="KW-0472">Membrane</keyword>
<accession>A0A0Q0S298</accession>
<evidence type="ECO:0000313" key="2">
    <source>
        <dbReference type="EMBL" id="KQB37383.1"/>
    </source>
</evidence>
<dbReference type="EMBL" id="JRLF01000015">
    <property type="protein sequence ID" value="KQB37383.1"/>
    <property type="molecule type" value="Genomic_DNA"/>
</dbReference>
<name>A0A0Q0S298_9FLAO</name>
<comment type="caution">
    <text evidence="2">The sequence shown here is derived from an EMBL/GenBank/DDBJ whole genome shotgun (WGS) entry which is preliminary data.</text>
</comment>
<organism evidence="2 3">
    <name type="scientific">Flavobacterium aquidurense</name>
    <dbReference type="NCBI Taxonomy" id="362413"/>
    <lineage>
        <taxon>Bacteria</taxon>
        <taxon>Pseudomonadati</taxon>
        <taxon>Bacteroidota</taxon>
        <taxon>Flavobacteriia</taxon>
        <taxon>Flavobacteriales</taxon>
        <taxon>Flavobacteriaceae</taxon>
        <taxon>Flavobacterium</taxon>
    </lineage>
</organism>
<sequence>MAKIFDVKLTIIQLIQGIILRKKHTKKLLFLFASFYLPKFRIRFRYNMINIIFIISPFFNICGIKKTNL</sequence>
<proteinExistence type="predicted"/>
<dbReference type="GeneID" id="29647364"/>
<evidence type="ECO:0000313" key="3">
    <source>
        <dbReference type="Proteomes" id="UP000050443"/>
    </source>
</evidence>
<reference evidence="2 3" key="1">
    <citation type="submission" date="2014-09" db="EMBL/GenBank/DDBJ databases">
        <title>Genome sequence of Flavobacterium aquidurense RC62.</title>
        <authorList>
            <person name="Kim J.F."/>
            <person name="Kwak M.-J."/>
        </authorList>
    </citation>
    <scope>NUCLEOTIDE SEQUENCE [LARGE SCALE GENOMIC DNA]</scope>
    <source>
        <strain evidence="2 3">RC62</strain>
    </source>
</reference>
<keyword evidence="1" id="KW-0812">Transmembrane</keyword>
<feature type="transmembrane region" description="Helical" evidence="1">
    <location>
        <begin position="44"/>
        <end position="64"/>
    </location>
</feature>
<dbReference type="AlphaFoldDB" id="A0A0Q0S298"/>
<dbReference type="STRING" id="362413.RC62_2549"/>
<protein>
    <submittedName>
        <fullName evidence="2">Uncharacterized protein</fullName>
    </submittedName>
</protein>
<dbReference type="PATRIC" id="fig|362413.3.peg.2495"/>
<dbReference type="Proteomes" id="UP000050443">
    <property type="component" value="Unassembled WGS sequence"/>
</dbReference>
<gene>
    <name evidence="2" type="ORF">RC62_2549</name>
</gene>